<dbReference type="PANTHER" id="PTHR21266">
    <property type="entry name" value="IRON-SULFUR DOMAIN CONTAINING PROTEIN"/>
    <property type="match status" value="1"/>
</dbReference>
<evidence type="ECO:0000256" key="18">
    <source>
        <dbReference type="ARBA" id="ARBA00046982"/>
    </source>
</evidence>
<evidence type="ECO:0000256" key="11">
    <source>
        <dbReference type="ARBA" id="ARBA00023014"/>
    </source>
</evidence>
<evidence type="ECO:0000256" key="15">
    <source>
        <dbReference type="ARBA" id="ARBA00025729"/>
    </source>
</evidence>
<keyword evidence="6" id="KW-0479">Metal-binding</keyword>
<keyword evidence="12" id="KW-0472">Membrane</keyword>
<dbReference type="Proteomes" id="UP001595690">
    <property type="component" value="Unassembled WGS sequence"/>
</dbReference>
<evidence type="ECO:0000256" key="8">
    <source>
        <dbReference type="ARBA" id="ARBA00022989"/>
    </source>
</evidence>
<evidence type="ECO:0000256" key="6">
    <source>
        <dbReference type="ARBA" id="ARBA00022723"/>
    </source>
</evidence>
<dbReference type="Pfam" id="PF19298">
    <property type="entry name" value="KshA_C"/>
    <property type="match status" value="1"/>
</dbReference>
<dbReference type="EC" id="1.14.19.21" evidence="16"/>
<evidence type="ECO:0000256" key="12">
    <source>
        <dbReference type="ARBA" id="ARBA00023136"/>
    </source>
</evidence>
<evidence type="ECO:0000256" key="13">
    <source>
        <dbReference type="ARBA" id="ARBA00023221"/>
    </source>
</evidence>
<evidence type="ECO:0000256" key="10">
    <source>
        <dbReference type="ARBA" id="ARBA00023004"/>
    </source>
</evidence>
<protein>
    <recommendedName>
        <fullName evidence="16">cholesterol 7-desaturase</fullName>
        <ecNumber evidence="16">1.14.19.21</ecNumber>
    </recommendedName>
    <alternativeName>
        <fullName evidence="17">Rieske-type oxygenase</fullName>
    </alternativeName>
</protein>
<keyword evidence="7" id="KW-0442">Lipid degradation</keyword>
<evidence type="ECO:0000313" key="22">
    <source>
        <dbReference type="EMBL" id="MFC3893170.1"/>
    </source>
</evidence>
<keyword evidence="13" id="KW-0753">Steroid metabolism</keyword>
<comment type="subunit">
    <text evidence="18">Homotrimer. The two-component system 3-ketosteroid-9-alpha-monooxygenase is composed of an oxygenase component KshA and a reductase component KshB.</text>
</comment>
<dbReference type="Pfam" id="PF00355">
    <property type="entry name" value="Rieske"/>
    <property type="match status" value="1"/>
</dbReference>
<proteinExistence type="inferred from homology"/>
<evidence type="ECO:0000313" key="23">
    <source>
        <dbReference type="Proteomes" id="UP001595690"/>
    </source>
</evidence>
<keyword evidence="4" id="KW-0812">Transmembrane</keyword>
<comment type="catalytic activity">
    <reaction evidence="19">
        <text>cholesterol + NADH + O2 + H(+) = 7-dehydrocholesterol + NAD(+) + 2 H2O</text>
        <dbReference type="Rhea" id="RHEA:51644"/>
        <dbReference type="ChEBI" id="CHEBI:15377"/>
        <dbReference type="ChEBI" id="CHEBI:15378"/>
        <dbReference type="ChEBI" id="CHEBI:15379"/>
        <dbReference type="ChEBI" id="CHEBI:16113"/>
        <dbReference type="ChEBI" id="CHEBI:17759"/>
        <dbReference type="ChEBI" id="CHEBI:57540"/>
        <dbReference type="ChEBI" id="CHEBI:57945"/>
        <dbReference type="EC" id="1.14.19.21"/>
    </reaction>
    <physiologicalReaction direction="left-to-right" evidence="19">
        <dbReference type="Rhea" id="RHEA:51645"/>
    </physiologicalReaction>
</comment>
<dbReference type="SUPFAM" id="SSF55961">
    <property type="entry name" value="Bet v1-like"/>
    <property type="match status" value="1"/>
</dbReference>
<dbReference type="InterPro" id="IPR045605">
    <property type="entry name" value="KshA-like_C"/>
</dbReference>
<evidence type="ECO:0000259" key="21">
    <source>
        <dbReference type="PROSITE" id="PS51296"/>
    </source>
</evidence>
<evidence type="ECO:0000256" key="16">
    <source>
        <dbReference type="ARBA" id="ARBA00026095"/>
    </source>
</evidence>
<dbReference type="CDD" id="cd03469">
    <property type="entry name" value="Rieske_RO_Alpha_N"/>
    <property type="match status" value="1"/>
</dbReference>
<comment type="subcellular location">
    <subcellularLocation>
        <location evidence="2">Membrane</location>
    </subcellularLocation>
</comment>
<keyword evidence="8" id="KW-1133">Transmembrane helix</keyword>
<dbReference type="InterPro" id="IPR050584">
    <property type="entry name" value="Cholesterol_7-desaturase"/>
</dbReference>
<evidence type="ECO:0000256" key="19">
    <source>
        <dbReference type="ARBA" id="ARBA00047853"/>
    </source>
</evidence>
<dbReference type="RefSeq" id="WP_382373510.1">
    <property type="nucleotide sequence ID" value="NZ_JBHRZI010000015.1"/>
</dbReference>
<comment type="cofactor">
    <cofactor evidence="1">
        <name>Fe cation</name>
        <dbReference type="ChEBI" id="CHEBI:24875"/>
    </cofactor>
</comment>
<keyword evidence="10" id="KW-0408">Iron</keyword>
<keyword evidence="11" id="KW-0411">Iron-sulfur</keyword>
<comment type="pathway">
    <text evidence="14">Steroid hormone biosynthesis; dafachronic acid biosynthesis.</text>
</comment>
<dbReference type="InterPro" id="IPR017941">
    <property type="entry name" value="Rieske_2Fe-2S"/>
</dbReference>
<dbReference type="SUPFAM" id="SSF50022">
    <property type="entry name" value="ISP domain"/>
    <property type="match status" value="1"/>
</dbReference>
<evidence type="ECO:0000256" key="14">
    <source>
        <dbReference type="ARBA" id="ARBA00025712"/>
    </source>
</evidence>
<dbReference type="Gene3D" id="2.102.10.10">
    <property type="entry name" value="Rieske [2Fe-2S] iron-sulphur domain"/>
    <property type="match status" value="1"/>
</dbReference>
<comment type="caution">
    <text evidence="22">The sequence shown here is derived from an EMBL/GenBank/DDBJ whole genome shotgun (WGS) entry which is preliminary data.</text>
</comment>
<evidence type="ECO:0000256" key="3">
    <source>
        <dbReference type="ARBA" id="ARBA00004972"/>
    </source>
</evidence>
<gene>
    <name evidence="22" type="ORF">ACFOWZ_16980</name>
</gene>
<reference evidence="23" key="1">
    <citation type="journal article" date="2019" name="Int. J. Syst. Evol. Microbiol.">
        <title>The Global Catalogue of Microorganisms (GCM) 10K type strain sequencing project: providing services to taxonomists for standard genome sequencing and annotation.</title>
        <authorList>
            <consortium name="The Broad Institute Genomics Platform"/>
            <consortium name="The Broad Institute Genome Sequencing Center for Infectious Disease"/>
            <person name="Wu L."/>
            <person name="Ma J."/>
        </authorList>
    </citation>
    <scope>NUCLEOTIDE SEQUENCE [LARGE SCALE GENOMIC DNA]</scope>
    <source>
        <strain evidence="23">CGMCC 4.7405</strain>
    </source>
</reference>
<evidence type="ECO:0000256" key="1">
    <source>
        <dbReference type="ARBA" id="ARBA00001962"/>
    </source>
</evidence>
<dbReference type="PANTHER" id="PTHR21266:SF32">
    <property type="entry name" value="CHOLESTEROL 7-DESATURASE NVD"/>
    <property type="match status" value="1"/>
</dbReference>
<comment type="catalytic activity">
    <reaction evidence="20">
        <text>cholesterol + NADPH + O2 + H(+) = 7-dehydrocholesterol + NADP(+) + 2 H2O</text>
        <dbReference type="Rhea" id="RHEA:45024"/>
        <dbReference type="ChEBI" id="CHEBI:15377"/>
        <dbReference type="ChEBI" id="CHEBI:15378"/>
        <dbReference type="ChEBI" id="CHEBI:15379"/>
        <dbReference type="ChEBI" id="CHEBI:16113"/>
        <dbReference type="ChEBI" id="CHEBI:17759"/>
        <dbReference type="ChEBI" id="CHEBI:57783"/>
        <dbReference type="ChEBI" id="CHEBI:58349"/>
        <dbReference type="EC" id="1.14.19.21"/>
    </reaction>
    <physiologicalReaction direction="left-to-right" evidence="20">
        <dbReference type="Rhea" id="RHEA:45025"/>
    </physiologicalReaction>
</comment>
<evidence type="ECO:0000256" key="4">
    <source>
        <dbReference type="ARBA" id="ARBA00022692"/>
    </source>
</evidence>
<sequence length="326" mass="36790">MSSIDDHMTTLPRDPRADEYPMPFVPHGWYAVLRSVQLPRGKVVPLHYFGRALIAFRGPDGRPAVRDAHCPHYGAHLGVGGKVVNGEVECPFHGWRFGADGRCTHAPFAARPPKVSIGGFDVREHSGLIFVHTGPDPTWEVPEIPEATAREFASPIDDVQTARIHIQEMRENIVDESHFHFIHGQSEPPVQNLVVDGPFAEVRGRFARKVLAWEVDNTFDVFMYGPGVMVVRVFGSMLSLTAIALTTPIDDRTSELRMLYHVRKPAGLPFLAPALKLVFRTQALAEVREEVRIWDHKVHQARPVLLQHERGIKALRRWYAQFYPVS</sequence>
<evidence type="ECO:0000256" key="20">
    <source>
        <dbReference type="ARBA" id="ARBA00049548"/>
    </source>
</evidence>
<dbReference type="PROSITE" id="PS51296">
    <property type="entry name" value="RIESKE"/>
    <property type="match status" value="1"/>
</dbReference>
<evidence type="ECO:0000256" key="17">
    <source>
        <dbReference type="ARBA" id="ARBA00030944"/>
    </source>
</evidence>
<feature type="domain" description="Rieske" evidence="21">
    <location>
        <begin position="29"/>
        <end position="131"/>
    </location>
</feature>
<keyword evidence="9" id="KW-0560">Oxidoreductase</keyword>
<dbReference type="Gene3D" id="3.90.380.10">
    <property type="entry name" value="Naphthalene 1,2-dioxygenase Alpha Subunit, Chain A, domain 1"/>
    <property type="match status" value="1"/>
</dbReference>
<evidence type="ECO:0000256" key="2">
    <source>
        <dbReference type="ARBA" id="ARBA00004370"/>
    </source>
</evidence>
<name>A0ABV8BT26_9PSEU</name>
<keyword evidence="23" id="KW-1185">Reference proteome</keyword>
<comment type="pathway">
    <text evidence="3">Hormone biosynthesis.</text>
</comment>
<evidence type="ECO:0000256" key="9">
    <source>
        <dbReference type="ARBA" id="ARBA00023002"/>
    </source>
</evidence>
<evidence type="ECO:0000256" key="5">
    <source>
        <dbReference type="ARBA" id="ARBA00022714"/>
    </source>
</evidence>
<organism evidence="22 23">
    <name type="scientific">Lentzea rhizosphaerae</name>
    <dbReference type="NCBI Taxonomy" id="2041025"/>
    <lineage>
        <taxon>Bacteria</taxon>
        <taxon>Bacillati</taxon>
        <taxon>Actinomycetota</taxon>
        <taxon>Actinomycetes</taxon>
        <taxon>Pseudonocardiales</taxon>
        <taxon>Pseudonocardiaceae</taxon>
        <taxon>Lentzea</taxon>
    </lineage>
</organism>
<keyword evidence="5" id="KW-0001">2Fe-2S</keyword>
<dbReference type="EMBL" id="JBHRZI010000015">
    <property type="protein sequence ID" value="MFC3893170.1"/>
    <property type="molecule type" value="Genomic_DNA"/>
</dbReference>
<comment type="similarity">
    <text evidence="15">Belongs to the cholesterol 7-desaturase family.</text>
</comment>
<keyword evidence="13" id="KW-0443">Lipid metabolism</keyword>
<evidence type="ECO:0000256" key="7">
    <source>
        <dbReference type="ARBA" id="ARBA00022963"/>
    </source>
</evidence>
<dbReference type="InterPro" id="IPR036922">
    <property type="entry name" value="Rieske_2Fe-2S_sf"/>
</dbReference>
<accession>A0ABV8BT26</accession>